<evidence type="ECO:0000259" key="1">
    <source>
        <dbReference type="Pfam" id="PF00883"/>
    </source>
</evidence>
<dbReference type="GO" id="GO:0046872">
    <property type="term" value="F:metal ion binding"/>
    <property type="evidence" value="ECO:0007669"/>
    <property type="project" value="InterPro"/>
</dbReference>
<dbReference type="Gene3D" id="3.40.630.10">
    <property type="entry name" value="Zn peptidases"/>
    <property type="match status" value="1"/>
</dbReference>
<gene>
    <name evidence="2" type="ORF">METZ01_LOCUS406035</name>
</gene>
<name>A0A382W4Z3_9ZZZZ</name>
<dbReference type="Pfam" id="PF00883">
    <property type="entry name" value="Peptidase_M17"/>
    <property type="match status" value="1"/>
</dbReference>
<dbReference type="GO" id="GO:0070006">
    <property type="term" value="F:metalloaminopeptidase activity"/>
    <property type="evidence" value="ECO:0007669"/>
    <property type="project" value="InterPro"/>
</dbReference>
<sequence>AAKFLEQFVDGTPWAHLDIAGTANLDKGLPNAPKGASGIAVRTLVRAVETWPSGDTK</sequence>
<proteinExistence type="predicted"/>
<dbReference type="GO" id="GO:0006508">
    <property type="term" value="P:proteolysis"/>
    <property type="evidence" value="ECO:0007669"/>
    <property type="project" value="InterPro"/>
</dbReference>
<feature type="domain" description="Cytosol aminopeptidase" evidence="1">
    <location>
        <begin position="1"/>
        <end position="45"/>
    </location>
</feature>
<evidence type="ECO:0000313" key="2">
    <source>
        <dbReference type="EMBL" id="SVD53181.1"/>
    </source>
</evidence>
<protein>
    <recommendedName>
        <fullName evidence="1">Cytosol aminopeptidase domain-containing protein</fullName>
    </recommendedName>
</protein>
<dbReference type="EMBL" id="UINC01156644">
    <property type="protein sequence ID" value="SVD53181.1"/>
    <property type="molecule type" value="Genomic_DNA"/>
</dbReference>
<dbReference type="SUPFAM" id="SSF53187">
    <property type="entry name" value="Zn-dependent exopeptidases"/>
    <property type="match status" value="1"/>
</dbReference>
<feature type="non-terminal residue" evidence="2">
    <location>
        <position position="1"/>
    </location>
</feature>
<organism evidence="2">
    <name type="scientific">marine metagenome</name>
    <dbReference type="NCBI Taxonomy" id="408172"/>
    <lineage>
        <taxon>unclassified sequences</taxon>
        <taxon>metagenomes</taxon>
        <taxon>ecological metagenomes</taxon>
    </lineage>
</organism>
<reference evidence="2" key="1">
    <citation type="submission" date="2018-05" db="EMBL/GenBank/DDBJ databases">
        <authorList>
            <person name="Lanie J.A."/>
            <person name="Ng W.-L."/>
            <person name="Kazmierczak K.M."/>
            <person name="Andrzejewski T.M."/>
            <person name="Davidsen T.M."/>
            <person name="Wayne K.J."/>
            <person name="Tettelin H."/>
            <person name="Glass J.I."/>
            <person name="Rusch D."/>
            <person name="Podicherti R."/>
            <person name="Tsui H.-C.T."/>
            <person name="Winkler M.E."/>
        </authorList>
    </citation>
    <scope>NUCLEOTIDE SEQUENCE</scope>
</reference>
<dbReference type="InterPro" id="IPR000819">
    <property type="entry name" value="Peptidase_M17_C"/>
</dbReference>
<dbReference type="AlphaFoldDB" id="A0A382W4Z3"/>
<accession>A0A382W4Z3</accession>